<feature type="domain" description="OmpR/PhoB-type" evidence="9">
    <location>
        <begin position="150"/>
        <end position="250"/>
    </location>
</feature>
<dbReference type="SUPFAM" id="SSF46894">
    <property type="entry name" value="C-terminal effector domain of the bipartite response regulators"/>
    <property type="match status" value="1"/>
</dbReference>
<dbReference type="SUPFAM" id="SSF52172">
    <property type="entry name" value="CheY-like"/>
    <property type="match status" value="1"/>
</dbReference>
<dbReference type="Gene3D" id="6.10.250.690">
    <property type="match status" value="1"/>
</dbReference>
<dbReference type="PROSITE" id="PS50110">
    <property type="entry name" value="RESPONSE_REGULATORY"/>
    <property type="match status" value="1"/>
</dbReference>
<keyword evidence="2" id="KW-0902">Two-component regulatory system</keyword>
<keyword evidence="5" id="KW-0804">Transcription</keyword>
<feature type="modified residue" description="4-aspartylphosphate" evidence="6">
    <location>
        <position position="52"/>
    </location>
</feature>
<dbReference type="EMBL" id="JBANFI010000001">
    <property type="protein sequence ID" value="MFK7159596.1"/>
    <property type="molecule type" value="Genomic_DNA"/>
</dbReference>
<dbReference type="Proteomes" id="UP001621714">
    <property type="component" value="Unassembled WGS sequence"/>
</dbReference>
<feature type="domain" description="Response regulatory" evidence="8">
    <location>
        <begin position="3"/>
        <end position="117"/>
    </location>
</feature>
<dbReference type="Gene3D" id="3.40.50.2300">
    <property type="match status" value="1"/>
</dbReference>
<dbReference type="Pfam" id="PF00486">
    <property type="entry name" value="Trans_reg_C"/>
    <property type="match status" value="1"/>
</dbReference>
<dbReference type="CDD" id="cd00383">
    <property type="entry name" value="trans_reg_C"/>
    <property type="match status" value="1"/>
</dbReference>
<dbReference type="RefSeq" id="WP_405336205.1">
    <property type="nucleotide sequence ID" value="NZ_JBANFI010000001.1"/>
</dbReference>
<dbReference type="Gene3D" id="1.10.10.10">
    <property type="entry name" value="Winged helix-like DNA-binding domain superfamily/Winged helix DNA-binding domain"/>
    <property type="match status" value="1"/>
</dbReference>
<evidence type="ECO:0000256" key="7">
    <source>
        <dbReference type="PROSITE-ProRule" id="PRU01091"/>
    </source>
</evidence>
<reference evidence="10 11" key="1">
    <citation type="submission" date="2024-02" db="EMBL/GenBank/DDBJ databases">
        <title>Marinospirillum sp. MEB 164 isolated from Lonar lake sediment.</title>
        <authorList>
            <person name="Joshi A."/>
            <person name="Thite S."/>
        </authorList>
    </citation>
    <scope>NUCLEOTIDE SEQUENCE [LARGE SCALE GENOMIC DNA]</scope>
    <source>
        <strain evidence="10 11">MEB164</strain>
    </source>
</reference>
<evidence type="ECO:0000256" key="3">
    <source>
        <dbReference type="ARBA" id="ARBA00023015"/>
    </source>
</evidence>
<keyword evidence="3" id="KW-0805">Transcription regulation</keyword>
<evidence type="ECO:0000313" key="10">
    <source>
        <dbReference type="EMBL" id="MFK7159596.1"/>
    </source>
</evidence>
<evidence type="ECO:0000256" key="5">
    <source>
        <dbReference type="ARBA" id="ARBA00023163"/>
    </source>
</evidence>
<dbReference type="InterPro" id="IPR011006">
    <property type="entry name" value="CheY-like_superfamily"/>
</dbReference>
<keyword evidence="11" id="KW-1185">Reference proteome</keyword>
<evidence type="ECO:0000256" key="1">
    <source>
        <dbReference type="ARBA" id="ARBA00022553"/>
    </source>
</evidence>
<dbReference type="Pfam" id="PF00072">
    <property type="entry name" value="Response_reg"/>
    <property type="match status" value="1"/>
</dbReference>
<organism evidence="10 11">
    <name type="scientific">Marinospirillum alkalitolerans</name>
    <dbReference type="NCBI Taxonomy" id="3123374"/>
    <lineage>
        <taxon>Bacteria</taxon>
        <taxon>Pseudomonadati</taxon>
        <taxon>Pseudomonadota</taxon>
        <taxon>Gammaproteobacteria</taxon>
        <taxon>Oceanospirillales</taxon>
        <taxon>Oceanospirillaceae</taxon>
        <taxon>Marinospirillum</taxon>
    </lineage>
</organism>
<evidence type="ECO:0000259" key="8">
    <source>
        <dbReference type="PROSITE" id="PS50110"/>
    </source>
</evidence>
<dbReference type="PANTHER" id="PTHR48111:SF4">
    <property type="entry name" value="DNA-BINDING DUAL TRANSCRIPTIONAL REGULATOR OMPR"/>
    <property type="match status" value="1"/>
</dbReference>
<evidence type="ECO:0000256" key="2">
    <source>
        <dbReference type="ARBA" id="ARBA00023012"/>
    </source>
</evidence>
<dbReference type="PANTHER" id="PTHR48111">
    <property type="entry name" value="REGULATOR OF RPOS"/>
    <property type="match status" value="1"/>
</dbReference>
<protein>
    <submittedName>
        <fullName evidence="10">Response regulator</fullName>
    </submittedName>
</protein>
<dbReference type="InterPro" id="IPR016032">
    <property type="entry name" value="Sig_transdc_resp-reg_C-effctor"/>
</dbReference>
<dbReference type="SMART" id="SM00448">
    <property type="entry name" value="REC"/>
    <property type="match status" value="1"/>
</dbReference>
<evidence type="ECO:0000256" key="6">
    <source>
        <dbReference type="PROSITE-ProRule" id="PRU00169"/>
    </source>
</evidence>
<dbReference type="InterPro" id="IPR001867">
    <property type="entry name" value="OmpR/PhoB-type_DNA-bd"/>
</dbReference>
<dbReference type="InterPro" id="IPR039420">
    <property type="entry name" value="WalR-like"/>
</dbReference>
<dbReference type="InterPro" id="IPR001789">
    <property type="entry name" value="Sig_transdc_resp-reg_receiver"/>
</dbReference>
<sequence>MSHILAVDDDPEIRTLLQRYLSEQGFDVSVAAEGQALRAALNQQTPDLVLLDVMMPGEDGLSLCRFIREHHPQLPVILVTARGEATETILGLEIGADDYVAKPFNPRELLARIKAVLRRASVAASALVTRSGASEASSTLVQAQPIRSGRVCYHFAGWTLDTGTRDLIDPQGVELALSNAEYKLLKVLLHHPRRVLTRDQLLDLTAGREAQAFDRAIDNQISRLRRKIEEDTRQPRLIKTVWGGGYQLNAEVTRSGEEAPL</sequence>
<keyword evidence="1 6" id="KW-0597">Phosphoprotein</keyword>
<evidence type="ECO:0000256" key="4">
    <source>
        <dbReference type="ARBA" id="ARBA00023125"/>
    </source>
</evidence>
<dbReference type="PROSITE" id="PS51755">
    <property type="entry name" value="OMPR_PHOB"/>
    <property type="match status" value="1"/>
</dbReference>
<dbReference type="InterPro" id="IPR036388">
    <property type="entry name" value="WH-like_DNA-bd_sf"/>
</dbReference>
<proteinExistence type="predicted"/>
<accession>A0ABW8PUV1</accession>
<dbReference type="SMART" id="SM00862">
    <property type="entry name" value="Trans_reg_C"/>
    <property type="match status" value="1"/>
</dbReference>
<name>A0ABW8PUV1_9GAMM</name>
<evidence type="ECO:0000313" key="11">
    <source>
        <dbReference type="Proteomes" id="UP001621714"/>
    </source>
</evidence>
<evidence type="ECO:0000259" key="9">
    <source>
        <dbReference type="PROSITE" id="PS51755"/>
    </source>
</evidence>
<feature type="DNA-binding region" description="OmpR/PhoB-type" evidence="7">
    <location>
        <begin position="150"/>
        <end position="250"/>
    </location>
</feature>
<comment type="caution">
    <text evidence="10">The sequence shown here is derived from an EMBL/GenBank/DDBJ whole genome shotgun (WGS) entry which is preliminary data.</text>
</comment>
<keyword evidence="4 7" id="KW-0238">DNA-binding</keyword>
<gene>
    <name evidence="10" type="ORF">V6U78_00905</name>
</gene>